<proteinExistence type="predicted"/>
<dbReference type="AlphaFoldDB" id="A0A7X2ZFN4"/>
<feature type="transmembrane region" description="Helical" evidence="1">
    <location>
        <begin position="21"/>
        <end position="38"/>
    </location>
</feature>
<comment type="caution">
    <text evidence="2">The sequence shown here is derived from an EMBL/GenBank/DDBJ whole genome shotgun (WGS) entry which is preliminary data.</text>
</comment>
<gene>
    <name evidence="2" type="ORF">GNP93_25665</name>
</gene>
<evidence type="ECO:0000313" key="2">
    <source>
        <dbReference type="EMBL" id="MUG73984.1"/>
    </source>
</evidence>
<dbReference type="RefSeq" id="WP_141336107.1">
    <property type="nucleotide sequence ID" value="NZ_JBDLZV010000001.1"/>
</dbReference>
<keyword evidence="3" id="KW-1185">Reference proteome</keyword>
<evidence type="ECO:0000313" key="3">
    <source>
        <dbReference type="Proteomes" id="UP000450917"/>
    </source>
</evidence>
<dbReference type="Proteomes" id="UP000450917">
    <property type="component" value="Unassembled WGS sequence"/>
</dbReference>
<name>A0A7X2ZFN4_9BACL</name>
<protein>
    <submittedName>
        <fullName evidence="2">Uncharacterized protein</fullName>
    </submittedName>
</protein>
<keyword evidence="1" id="KW-0812">Transmembrane</keyword>
<accession>A0A7X2ZFN4</accession>
<keyword evidence="1" id="KW-1133">Transmembrane helix</keyword>
<dbReference type="EMBL" id="WNZX01000039">
    <property type="protein sequence ID" value="MUG73984.1"/>
    <property type="molecule type" value="Genomic_DNA"/>
</dbReference>
<evidence type="ECO:0000256" key="1">
    <source>
        <dbReference type="SAM" id="Phobius"/>
    </source>
</evidence>
<organism evidence="2 3">
    <name type="scientific">Paenibacillus validus</name>
    <dbReference type="NCBI Taxonomy" id="44253"/>
    <lineage>
        <taxon>Bacteria</taxon>
        <taxon>Bacillati</taxon>
        <taxon>Bacillota</taxon>
        <taxon>Bacilli</taxon>
        <taxon>Bacillales</taxon>
        <taxon>Paenibacillaceae</taxon>
        <taxon>Paenibacillus</taxon>
    </lineage>
</organism>
<reference evidence="2 3" key="1">
    <citation type="submission" date="2019-11" db="EMBL/GenBank/DDBJ databases">
        <title>Draft genome sequences of five Paenibacillus species of dairy origin.</title>
        <authorList>
            <person name="Olajide A.M."/>
            <person name="Chen S."/>
            <person name="Lapointe G."/>
        </authorList>
    </citation>
    <scope>NUCLEOTIDE SEQUENCE [LARGE SCALE GENOMIC DNA]</scope>
    <source>
        <strain evidence="2 3">2CS3</strain>
    </source>
</reference>
<keyword evidence="1" id="KW-0472">Membrane</keyword>
<sequence length="65" mass="7465">MNQQFNILHQMLINHENSIQIILTVLFFGFSVGFMMAFEWLKALESGVLGMLVFGTFQLGLKLEK</sequence>